<dbReference type="SUPFAM" id="SSF47729">
    <property type="entry name" value="IHF-like DNA-binding proteins"/>
    <property type="match status" value="1"/>
</dbReference>
<comment type="caution">
    <text evidence="7">The sequence shown here is derived from an EMBL/GenBank/DDBJ whole genome shotgun (WGS) entry which is preliminary data.</text>
</comment>
<dbReference type="FunFam" id="4.10.520.10:FF:000001">
    <property type="entry name" value="DNA-binding protein HU"/>
    <property type="match status" value="1"/>
</dbReference>
<gene>
    <name evidence="7" type="ORF">GGD89_001398</name>
</gene>
<keyword evidence="4 7" id="KW-0238">DNA-binding</keyword>
<evidence type="ECO:0000256" key="4">
    <source>
        <dbReference type="ARBA" id="ARBA00023125"/>
    </source>
</evidence>
<organism evidence="7 8">
    <name type="scientific">Roseospira visakhapatnamensis</name>
    <dbReference type="NCBI Taxonomy" id="390880"/>
    <lineage>
        <taxon>Bacteria</taxon>
        <taxon>Pseudomonadati</taxon>
        <taxon>Pseudomonadota</taxon>
        <taxon>Alphaproteobacteria</taxon>
        <taxon>Rhodospirillales</taxon>
        <taxon>Rhodospirillaceae</taxon>
        <taxon>Roseospira</taxon>
    </lineage>
</organism>
<dbReference type="PANTHER" id="PTHR33175">
    <property type="entry name" value="DNA-BINDING PROTEIN HU"/>
    <property type="match status" value="1"/>
</dbReference>
<dbReference type="InterPro" id="IPR010992">
    <property type="entry name" value="IHF-like_DNA-bd_dom_sf"/>
</dbReference>
<evidence type="ECO:0000313" key="8">
    <source>
        <dbReference type="Proteomes" id="UP000554286"/>
    </source>
</evidence>
<feature type="region of interest" description="Disordered" evidence="6">
    <location>
        <begin position="55"/>
        <end position="91"/>
    </location>
</feature>
<protein>
    <submittedName>
        <fullName evidence="7">DNA-binding protein HU-beta</fullName>
    </submittedName>
</protein>
<dbReference type="GO" id="GO:0006351">
    <property type="term" value="P:DNA-templated transcription"/>
    <property type="evidence" value="ECO:0007669"/>
    <property type="project" value="UniProtKB-ARBA"/>
</dbReference>
<dbReference type="RefSeq" id="WP_184043471.1">
    <property type="nucleotide sequence ID" value="NZ_JACIGK010000008.1"/>
</dbReference>
<dbReference type="InterPro" id="IPR000119">
    <property type="entry name" value="Hist_DNA-bd"/>
</dbReference>
<dbReference type="Gene3D" id="4.10.520.10">
    <property type="entry name" value="IHF-like DNA-binding proteins"/>
    <property type="match status" value="1"/>
</dbReference>
<keyword evidence="3" id="KW-0226">DNA condensation</keyword>
<feature type="compositionally biased region" description="Basic and acidic residues" evidence="6">
    <location>
        <begin position="55"/>
        <end position="67"/>
    </location>
</feature>
<comment type="similarity">
    <text evidence="2 5">Belongs to the bacterial histone-like protein family.</text>
</comment>
<keyword evidence="8" id="KW-1185">Reference proteome</keyword>
<proteinExistence type="inferred from homology"/>
<accession>A0A7W6W9E0</accession>
<dbReference type="CDD" id="cd13831">
    <property type="entry name" value="HU"/>
    <property type="match status" value="1"/>
</dbReference>
<evidence type="ECO:0000256" key="2">
    <source>
        <dbReference type="ARBA" id="ARBA00010529"/>
    </source>
</evidence>
<dbReference type="GO" id="GO:0042802">
    <property type="term" value="F:identical protein binding"/>
    <property type="evidence" value="ECO:0007669"/>
    <property type="project" value="UniProtKB-ARBA"/>
</dbReference>
<dbReference type="GO" id="GO:0003677">
    <property type="term" value="F:DNA binding"/>
    <property type="evidence" value="ECO:0007669"/>
    <property type="project" value="UniProtKB-KW"/>
</dbReference>
<comment type="function">
    <text evidence="1">Histone-like DNA-binding protein which is capable of wrapping DNA to stabilize it, and thus to prevent its denaturation under extreme environmental conditions.</text>
</comment>
<dbReference type="Proteomes" id="UP000554286">
    <property type="component" value="Unassembled WGS sequence"/>
</dbReference>
<dbReference type="Pfam" id="PF00216">
    <property type="entry name" value="Bac_DNA_binding"/>
    <property type="match status" value="1"/>
</dbReference>
<sequence>MNKNDLVAAVADSAGLSKADATKAVDSVFDSITDALKQGDEIRLVGFGTFAVTDRAESEGRNPRTGEKITIPASRQPKFKPGKGLKDALNG</sequence>
<dbReference type="PROSITE" id="PS00045">
    <property type="entry name" value="HISTONE_LIKE"/>
    <property type="match status" value="1"/>
</dbReference>
<dbReference type="EMBL" id="JACIGK010000008">
    <property type="protein sequence ID" value="MBB4265774.1"/>
    <property type="molecule type" value="Genomic_DNA"/>
</dbReference>
<reference evidence="7 8" key="1">
    <citation type="submission" date="2020-08" db="EMBL/GenBank/DDBJ databases">
        <title>Genome sequencing of Purple Non-Sulfur Bacteria from various extreme environments.</title>
        <authorList>
            <person name="Mayer M."/>
        </authorList>
    </citation>
    <scope>NUCLEOTIDE SEQUENCE [LARGE SCALE GENOMIC DNA]</scope>
    <source>
        <strain evidence="7 8">JA131</strain>
    </source>
</reference>
<evidence type="ECO:0000256" key="6">
    <source>
        <dbReference type="SAM" id="MobiDB-lite"/>
    </source>
</evidence>
<dbReference type="GO" id="GO:0030261">
    <property type="term" value="P:chromosome condensation"/>
    <property type="evidence" value="ECO:0007669"/>
    <property type="project" value="UniProtKB-KW"/>
</dbReference>
<dbReference type="GO" id="GO:0006270">
    <property type="term" value="P:DNA replication initiation"/>
    <property type="evidence" value="ECO:0007669"/>
    <property type="project" value="UniProtKB-ARBA"/>
</dbReference>
<dbReference type="PANTHER" id="PTHR33175:SF3">
    <property type="entry name" value="DNA-BINDING PROTEIN HU-BETA"/>
    <property type="match status" value="1"/>
</dbReference>
<dbReference type="GO" id="GO:1990178">
    <property type="term" value="C:HU-DNA complex"/>
    <property type="evidence" value="ECO:0007669"/>
    <property type="project" value="UniProtKB-ARBA"/>
</dbReference>
<dbReference type="GO" id="GO:1990103">
    <property type="term" value="C:DnaA-HU complex"/>
    <property type="evidence" value="ECO:0007669"/>
    <property type="project" value="UniProtKB-ARBA"/>
</dbReference>
<dbReference type="AlphaFoldDB" id="A0A7W6W9E0"/>
<dbReference type="GO" id="GO:0030527">
    <property type="term" value="F:structural constituent of chromatin"/>
    <property type="evidence" value="ECO:0007669"/>
    <property type="project" value="InterPro"/>
</dbReference>
<evidence type="ECO:0000313" key="7">
    <source>
        <dbReference type="EMBL" id="MBB4265774.1"/>
    </source>
</evidence>
<name>A0A7W6W9E0_9PROT</name>
<evidence type="ECO:0000256" key="5">
    <source>
        <dbReference type="RuleBase" id="RU003939"/>
    </source>
</evidence>
<dbReference type="PRINTS" id="PR01727">
    <property type="entry name" value="DNABINDINGHU"/>
</dbReference>
<dbReference type="InterPro" id="IPR020816">
    <property type="entry name" value="Histone-like_DNA-bd_CS"/>
</dbReference>
<dbReference type="GO" id="GO:0005829">
    <property type="term" value="C:cytosol"/>
    <property type="evidence" value="ECO:0007669"/>
    <property type="project" value="TreeGrafter"/>
</dbReference>
<evidence type="ECO:0000256" key="3">
    <source>
        <dbReference type="ARBA" id="ARBA00023067"/>
    </source>
</evidence>
<evidence type="ECO:0000256" key="1">
    <source>
        <dbReference type="ARBA" id="ARBA00003819"/>
    </source>
</evidence>
<dbReference type="SMART" id="SM00411">
    <property type="entry name" value="BHL"/>
    <property type="match status" value="1"/>
</dbReference>